<dbReference type="Gene3D" id="3.40.50.740">
    <property type="match status" value="1"/>
</dbReference>
<dbReference type="SMART" id="SM00929">
    <property type="entry name" value="NADH-G_4Fe-4S_3"/>
    <property type="match status" value="1"/>
</dbReference>
<dbReference type="Proteomes" id="UP000317369">
    <property type="component" value="Chromosome"/>
</dbReference>
<evidence type="ECO:0000256" key="1">
    <source>
        <dbReference type="ARBA" id="ARBA00001966"/>
    </source>
</evidence>
<dbReference type="PROSITE" id="PS00643">
    <property type="entry name" value="COMPLEX1_75K_3"/>
    <property type="match status" value="1"/>
</dbReference>
<keyword evidence="15" id="KW-1185">Reference proteome</keyword>
<evidence type="ECO:0000256" key="6">
    <source>
        <dbReference type="ARBA" id="ARBA00022723"/>
    </source>
</evidence>
<dbReference type="GO" id="GO:0051539">
    <property type="term" value="F:4 iron, 4 sulfur cluster binding"/>
    <property type="evidence" value="ECO:0007669"/>
    <property type="project" value="UniProtKB-KW"/>
</dbReference>
<evidence type="ECO:0000256" key="8">
    <source>
        <dbReference type="ARBA" id="ARBA00023004"/>
    </source>
</evidence>
<dbReference type="FunFam" id="3.30.70.20:FF:000002">
    <property type="entry name" value="NADH-ubiquinone oxidoreductase 75 kDa subunit"/>
    <property type="match status" value="1"/>
</dbReference>
<evidence type="ECO:0000256" key="3">
    <source>
        <dbReference type="ARBA" id="ARBA00005404"/>
    </source>
</evidence>
<proteinExistence type="inferred from homology"/>
<evidence type="ECO:0000256" key="9">
    <source>
        <dbReference type="ARBA" id="ARBA00023014"/>
    </source>
</evidence>
<dbReference type="SUPFAM" id="SSF54862">
    <property type="entry name" value="4Fe-4S ferredoxins"/>
    <property type="match status" value="1"/>
</dbReference>
<dbReference type="Pfam" id="PF10588">
    <property type="entry name" value="NADH-G_4Fe-4S_3"/>
    <property type="match status" value="1"/>
</dbReference>
<dbReference type="InterPro" id="IPR019574">
    <property type="entry name" value="NADH_UbQ_OxRdtase_Gsu_4Fe4S-bd"/>
</dbReference>
<comment type="cofactor">
    <cofactor evidence="12">
        <name>[2Fe-2S] cluster</name>
        <dbReference type="ChEBI" id="CHEBI:190135"/>
    </cofactor>
</comment>
<dbReference type="AlphaFoldDB" id="A0A517YV58"/>
<evidence type="ECO:0000256" key="7">
    <source>
        <dbReference type="ARBA" id="ARBA00022967"/>
    </source>
</evidence>
<keyword evidence="7" id="KW-1278">Translocase</keyword>
<keyword evidence="4" id="KW-0004">4Fe-4S</keyword>
<evidence type="ECO:0000259" key="13">
    <source>
        <dbReference type="PROSITE" id="PS51839"/>
    </source>
</evidence>
<dbReference type="Pfam" id="PF22151">
    <property type="entry name" value="Fer4_NDSU1"/>
    <property type="match status" value="1"/>
</dbReference>
<dbReference type="InterPro" id="IPR050123">
    <property type="entry name" value="Prok_molybdopt-oxidoreductase"/>
</dbReference>
<reference evidence="14 15" key="1">
    <citation type="submission" date="2019-02" db="EMBL/GenBank/DDBJ databases">
        <title>Deep-cultivation of Planctomycetes and their phenomic and genomic characterization uncovers novel biology.</title>
        <authorList>
            <person name="Wiegand S."/>
            <person name="Jogler M."/>
            <person name="Boedeker C."/>
            <person name="Pinto D."/>
            <person name="Vollmers J."/>
            <person name="Rivas-Marin E."/>
            <person name="Kohn T."/>
            <person name="Peeters S.H."/>
            <person name="Heuer A."/>
            <person name="Rast P."/>
            <person name="Oberbeckmann S."/>
            <person name="Bunk B."/>
            <person name="Jeske O."/>
            <person name="Meyerdierks A."/>
            <person name="Storesund J.E."/>
            <person name="Kallscheuer N."/>
            <person name="Luecker S."/>
            <person name="Lage O.M."/>
            <person name="Pohl T."/>
            <person name="Merkel B.J."/>
            <person name="Hornburger P."/>
            <person name="Mueller R.-W."/>
            <person name="Bruemmer F."/>
            <person name="Labrenz M."/>
            <person name="Spormann A.M."/>
            <person name="Op den Camp H."/>
            <person name="Overmann J."/>
            <person name="Amann R."/>
            <person name="Jetten M.S.M."/>
            <person name="Mascher T."/>
            <person name="Medema M.H."/>
            <person name="Devos D.P."/>
            <person name="Kaster A.-K."/>
            <person name="Ovreas L."/>
            <person name="Rohde M."/>
            <person name="Galperin M.Y."/>
            <person name="Jogler C."/>
        </authorList>
    </citation>
    <scope>NUCLEOTIDE SEQUENCE [LARGE SCALE GENOMIC DNA]</scope>
    <source>
        <strain evidence="14 15">KS4</strain>
    </source>
</reference>
<dbReference type="InterPro" id="IPR001041">
    <property type="entry name" value="2Fe-2S_ferredoxin-type"/>
</dbReference>
<dbReference type="EMBL" id="CP036425">
    <property type="protein sequence ID" value="QDU34121.1"/>
    <property type="molecule type" value="Genomic_DNA"/>
</dbReference>
<keyword evidence="10" id="KW-0520">NAD</keyword>
<comment type="subcellular location">
    <subcellularLocation>
        <location evidence="2">Membrane</location>
    </subcellularLocation>
</comment>
<evidence type="ECO:0000256" key="4">
    <source>
        <dbReference type="ARBA" id="ARBA00022485"/>
    </source>
</evidence>
<dbReference type="InterPro" id="IPR054351">
    <property type="entry name" value="NADH_UbQ_OxRdtase_ferredoxin"/>
</dbReference>
<dbReference type="SUPFAM" id="SSF53706">
    <property type="entry name" value="Formate dehydrogenase/DMSO reductase, domains 1-3"/>
    <property type="match status" value="1"/>
</dbReference>
<dbReference type="GO" id="GO:0048038">
    <property type="term" value="F:quinone binding"/>
    <property type="evidence" value="ECO:0007669"/>
    <property type="project" value="UniProtKB-KW"/>
</dbReference>
<dbReference type="GO" id="GO:0008137">
    <property type="term" value="F:NADH dehydrogenase (ubiquinone) activity"/>
    <property type="evidence" value="ECO:0007669"/>
    <property type="project" value="InterPro"/>
</dbReference>
<dbReference type="Pfam" id="PF22117">
    <property type="entry name" value="Fer4_Nqo3"/>
    <property type="match status" value="1"/>
</dbReference>
<comment type="similarity">
    <text evidence="3">Belongs to the complex I 75 kDa subunit family.</text>
</comment>
<dbReference type="CDD" id="cd00207">
    <property type="entry name" value="fer2"/>
    <property type="match status" value="1"/>
</dbReference>
<keyword evidence="11" id="KW-0472">Membrane</keyword>
<comment type="cofactor">
    <cofactor evidence="1">
        <name>[4Fe-4S] cluster</name>
        <dbReference type="ChEBI" id="CHEBI:49883"/>
    </cofactor>
</comment>
<evidence type="ECO:0000313" key="15">
    <source>
        <dbReference type="Proteomes" id="UP000317369"/>
    </source>
</evidence>
<keyword evidence="14" id="KW-0560">Oxidoreductase</keyword>
<dbReference type="SUPFAM" id="SSF54292">
    <property type="entry name" value="2Fe-2S ferredoxin-like"/>
    <property type="match status" value="1"/>
</dbReference>
<dbReference type="PROSITE" id="PS00641">
    <property type="entry name" value="COMPLEX1_75K_1"/>
    <property type="match status" value="1"/>
</dbReference>
<evidence type="ECO:0000256" key="5">
    <source>
        <dbReference type="ARBA" id="ARBA00022714"/>
    </source>
</evidence>
<dbReference type="InterPro" id="IPR000283">
    <property type="entry name" value="NADH_UbQ_OxRdtase_75kDa_su_CS"/>
</dbReference>
<dbReference type="InterPro" id="IPR006963">
    <property type="entry name" value="Mopterin_OxRdtase_4Fe-4S_dom"/>
</dbReference>
<dbReference type="PANTHER" id="PTHR43105">
    <property type="entry name" value="RESPIRATORY NITRATE REDUCTASE"/>
    <property type="match status" value="1"/>
</dbReference>
<feature type="domain" description="4Fe-4S His(Cys)3-ligated-type" evidence="13">
    <location>
        <begin position="89"/>
        <end position="128"/>
    </location>
</feature>
<dbReference type="GO" id="GO:0003954">
    <property type="term" value="F:NADH dehydrogenase activity"/>
    <property type="evidence" value="ECO:0007669"/>
    <property type="project" value="TreeGrafter"/>
</dbReference>
<dbReference type="GO" id="GO:0046872">
    <property type="term" value="F:metal ion binding"/>
    <property type="evidence" value="ECO:0007669"/>
    <property type="project" value="UniProtKB-KW"/>
</dbReference>
<dbReference type="GO" id="GO:0042773">
    <property type="term" value="P:ATP synthesis coupled electron transport"/>
    <property type="evidence" value="ECO:0007669"/>
    <property type="project" value="InterPro"/>
</dbReference>
<name>A0A517YV58_9BACT</name>
<keyword evidence="8" id="KW-0408">Iron</keyword>
<dbReference type="GO" id="GO:0051537">
    <property type="term" value="F:2 iron, 2 sulfur cluster binding"/>
    <property type="evidence" value="ECO:0007669"/>
    <property type="project" value="UniProtKB-KW"/>
</dbReference>
<gene>
    <name evidence="14" type="primary">nqo3</name>
    <name evidence="14" type="ORF">KS4_21830</name>
</gene>
<dbReference type="Pfam" id="PF00384">
    <property type="entry name" value="Molybdopterin"/>
    <property type="match status" value="1"/>
</dbReference>
<evidence type="ECO:0000256" key="10">
    <source>
        <dbReference type="ARBA" id="ARBA00023027"/>
    </source>
</evidence>
<evidence type="ECO:0000313" key="14">
    <source>
        <dbReference type="EMBL" id="QDU34121.1"/>
    </source>
</evidence>
<keyword evidence="5" id="KW-0001">2Fe-2S</keyword>
<organism evidence="14 15">
    <name type="scientific">Poriferisphaera corsica</name>
    <dbReference type="NCBI Taxonomy" id="2528020"/>
    <lineage>
        <taxon>Bacteria</taxon>
        <taxon>Pseudomonadati</taxon>
        <taxon>Planctomycetota</taxon>
        <taxon>Phycisphaerae</taxon>
        <taxon>Phycisphaerales</taxon>
        <taxon>Phycisphaeraceae</taxon>
        <taxon>Poriferisphaera</taxon>
    </lineage>
</organism>
<dbReference type="InterPro" id="IPR006656">
    <property type="entry name" value="Mopterin_OxRdtase"/>
</dbReference>
<accession>A0A517YV58</accession>
<protein>
    <submittedName>
        <fullName evidence="14">NADH-quinone oxidoreductase chain 3</fullName>
        <ecNumber evidence="14">1.6.5.11</ecNumber>
    </submittedName>
</protein>
<dbReference type="KEGG" id="pcor:KS4_21830"/>
<dbReference type="OrthoDB" id="9803192at2"/>
<dbReference type="RefSeq" id="WP_145077708.1">
    <property type="nucleotide sequence ID" value="NZ_CP036425.1"/>
</dbReference>
<dbReference type="PROSITE" id="PS51839">
    <property type="entry name" value="4FE4S_HC3"/>
    <property type="match status" value="1"/>
</dbReference>
<dbReference type="GO" id="GO:0016020">
    <property type="term" value="C:membrane"/>
    <property type="evidence" value="ECO:0007669"/>
    <property type="project" value="UniProtKB-SubCell"/>
</dbReference>
<evidence type="ECO:0000256" key="11">
    <source>
        <dbReference type="ARBA" id="ARBA00023136"/>
    </source>
</evidence>
<dbReference type="Gene3D" id="3.30.70.20">
    <property type="match status" value="1"/>
</dbReference>
<evidence type="ECO:0000256" key="12">
    <source>
        <dbReference type="ARBA" id="ARBA00034078"/>
    </source>
</evidence>
<keyword evidence="6" id="KW-0479">Metal-binding</keyword>
<dbReference type="InterPro" id="IPR036010">
    <property type="entry name" value="2Fe-2S_ferredoxin-like_sf"/>
</dbReference>
<dbReference type="Pfam" id="PF13510">
    <property type="entry name" value="Fer2_4"/>
    <property type="match status" value="1"/>
</dbReference>
<dbReference type="FunFam" id="3.10.20.740:FF:000004">
    <property type="entry name" value="NADH-quinone oxidoreductase"/>
    <property type="match status" value="1"/>
</dbReference>
<dbReference type="EC" id="1.6.5.11" evidence="14"/>
<keyword evidence="9" id="KW-0411">Iron-sulfur</keyword>
<dbReference type="Gene3D" id="3.10.20.740">
    <property type="match status" value="1"/>
</dbReference>
<evidence type="ECO:0000256" key="2">
    <source>
        <dbReference type="ARBA" id="ARBA00004370"/>
    </source>
</evidence>
<dbReference type="PANTHER" id="PTHR43105:SF13">
    <property type="entry name" value="NADH-UBIQUINONE OXIDOREDUCTASE 75 KDA SUBUNIT, MITOCHONDRIAL"/>
    <property type="match status" value="1"/>
</dbReference>
<sequence>MPKLKIDGQECEFEGKKTVLQVAVENGIEIPHYCYHPSMSIVASCRICLAEVAQPNPRNDNKVELIPKLVPTCQTPAADGMEVYVKSPKSVANQKAVMEYLLINHPLDCPVCDQAGECSLQDYSYKYGRSCSRFEETKIKQPKKDIGTNVLLYSDRCIMCTRCVRFTREVSGTSELGVFGRGSSEQIDVFPGKPLENELSGNVVDICPVGALLDKDFLMSMRVWNLERASSIDGITASGDNISIEYNQDKVYRVKPRTNIDVNKWWISDEIRYGWKFVQREDRLRMPSVLNAEGGREDVEWKPAVEAVAARLKKIAEESGEGAISLLVSPMLSCEDAYLLGKLAVSLDPKAKLGVGQVPMEGEDKSFPGGYTIYAEKAPNARGVRRVLSKLTDNVLDYDSFVSQAAETKAVIVTGNYADAWVEDKLADMIAGKYVVLVDTLPSKLSETADVVLPGATWVEKAGTFENINNRLQRFVQAIKPLDYVKSEGQIAMDLMRYAGADFELSIYDDAAVRAAIGGEFVTDVHVPSEVEEEGIDLEYVEL</sequence>